<dbReference type="Proteomes" id="UP000588604">
    <property type="component" value="Unassembled WGS sequence"/>
</dbReference>
<evidence type="ECO:0000313" key="1">
    <source>
        <dbReference type="EMBL" id="MBB6326113.1"/>
    </source>
</evidence>
<proteinExistence type="predicted"/>
<gene>
    <name evidence="1" type="ORF">FHS59_001741</name>
</gene>
<organism evidence="1 2">
    <name type="scientific">Algoriphagus iocasae</name>
    <dbReference type="NCBI Taxonomy" id="1836499"/>
    <lineage>
        <taxon>Bacteria</taxon>
        <taxon>Pseudomonadati</taxon>
        <taxon>Bacteroidota</taxon>
        <taxon>Cytophagia</taxon>
        <taxon>Cytophagales</taxon>
        <taxon>Cyclobacteriaceae</taxon>
        <taxon>Algoriphagus</taxon>
    </lineage>
</organism>
<keyword evidence="2" id="KW-1185">Reference proteome</keyword>
<dbReference type="EMBL" id="JACIJO010000002">
    <property type="protein sequence ID" value="MBB6326113.1"/>
    <property type="molecule type" value="Genomic_DNA"/>
</dbReference>
<protein>
    <submittedName>
        <fullName evidence="1">Uncharacterized protein</fullName>
    </submittedName>
</protein>
<reference evidence="1 2" key="1">
    <citation type="submission" date="2020-08" db="EMBL/GenBank/DDBJ databases">
        <title>Genomic Encyclopedia of Type Strains, Phase IV (KMG-IV): sequencing the most valuable type-strain genomes for metagenomic binning, comparative biology and taxonomic classification.</title>
        <authorList>
            <person name="Goeker M."/>
        </authorList>
    </citation>
    <scope>NUCLEOTIDE SEQUENCE [LARGE SCALE GENOMIC DNA]</scope>
    <source>
        <strain evidence="1 2">DSM 102044</strain>
    </source>
</reference>
<dbReference type="AlphaFoldDB" id="A0A841MGY7"/>
<accession>A0A841MGY7</accession>
<comment type="caution">
    <text evidence="1">The sequence shown here is derived from an EMBL/GenBank/DDBJ whole genome shotgun (WGS) entry which is preliminary data.</text>
</comment>
<sequence>MHIKLLFPTKNDEYFVKKNFKKVFKRLKIIPF</sequence>
<evidence type="ECO:0000313" key="2">
    <source>
        <dbReference type="Proteomes" id="UP000588604"/>
    </source>
</evidence>
<name>A0A841MGY7_9BACT</name>